<protein>
    <submittedName>
        <fullName evidence="2">Uncharacterized protein</fullName>
    </submittedName>
</protein>
<comment type="caution">
    <text evidence="2">The sequence shown here is derived from an EMBL/GenBank/DDBJ whole genome shotgun (WGS) entry which is preliminary data.</text>
</comment>
<sequence length="319" mass="36213">MIRRRNTTDSNGSWPLCKYYLIHNTGSCDDILLNRKETVRRCGKKKNACKRFSYPISLRDQSLLQLNKKEKSNQIKRRRWSSNKRNTLADLLSRIDFKNYLVSDTWDNKSLNDKRLSDERLDRKWNSIRSYQDTEKIEQEEQEVGPSATTTTATTAITAAKDTAATTVTTATVNTTAATNSNMMEVVTPAITVMDTRGDTSTLMNSSIRTNSSLVANAPSSSAGQDTIITIDEAQEEEVSQVVQQPEKKKSSQKEKLLFLFGFLLFPLWWVGACQYIIQQQDHRYLSEDREIFQILNCLMSLASLLLVGLMIGLTTVWA</sequence>
<evidence type="ECO:0000256" key="1">
    <source>
        <dbReference type="SAM" id="Phobius"/>
    </source>
</evidence>
<keyword evidence="3" id="KW-1185">Reference proteome</keyword>
<evidence type="ECO:0000313" key="2">
    <source>
        <dbReference type="EMBL" id="GAA5803117.1"/>
    </source>
</evidence>
<dbReference type="EMBL" id="BAABUJ010000026">
    <property type="protein sequence ID" value="GAA5803117.1"/>
    <property type="molecule type" value="Genomic_DNA"/>
</dbReference>
<keyword evidence="1" id="KW-1133">Transmembrane helix</keyword>
<organism evidence="2 3">
    <name type="scientific">Helicostylum pulchrum</name>
    <dbReference type="NCBI Taxonomy" id="562976"/>
    <lineage>
        <taxon>Eukaryota</taxon>
        <taxon>Fungi</taxon>
        <taxon>Fungi incertae sedis</taxon>
        <taxon>Mucoromycota</taxon>
        <taxon>Mucoromycotina</taxon>
        <taxon>Mucoromycetes</taxon>
        <taxon>Mucorales</taxon>
        <taxon>Mucorineae</taxon>
        <taxon>Mucoraceae</taxon>
        <taxon>Helicostylum</taxon>
    </lineage>
</organism>
<accession>A0ABP9Y827</accession>
<feature type="transmembrane region" description="Helical" evidence="1">
    <location>
        <begin position="293"/>
        <end position="318"/>
    </location>
</feature>
<keyword evidence="1" id="KW-0472">Membrane</keyword>
<reference evidence="2 3" key="1">
    <citation type="submission" date="2024-04" db="EMBL/GenBank/DDBJ databases">
        <title>genome sequences of Mucor flavus KT1a and Helicostylum pulchrum KT1b strains isolation_sourced from the surface of a dry-aged beef.</title>
        <authorList>
            <person name="Toyotome T."/>
            <person name="Hosono M."/>
            <person name="Torimaru M."/>
            <person name="Fukuda K."/>
            <person name="Mikami N."/>
        </authorList>
    </citation>
    <scope>NUCLEOTIDE SEQUENCE [LARGE SCALE GENOMIC DNA]</scope>
    <source>
        <strain evidence="2 3">KT1b</strain>
    </source>
</reference>
<name>A0ABP9Y827_9FUNG</name>
<keyword evidence="1" id="KW-0812">Transmembrane</keyword>
<gene>
    <name evidence="2" type="ORF">HPULCUR_008592</name>
</gene>
<evidence type="ECO:0000313" key="3">
    <source>
        <dbReference type="Proteomes" id="UP001476247"/>
    </source>
</evidence>
<proteinExistence type="predicted"/>
<feature type="transmembrane region" description="Helical" evidence="1">
    <location>
        <begin position="257"/>
        <end position="278"/>
    </location>
</feature>
<dbReference type="Proteomes" id="UP001476247">
    <property type="component" value="Unassembled WGS sequence"/>
</dbReference>